<organism evidence="2">
    <name type="scientific">hydrothermal vent metagenome</name>
    <dbReference type="NCBI Taxonomy" id="652676"/>
    <lineage>
        <taxon>unclassified sequences</taxon>
        <taxon>metagenomes</taxon>
        <taxon>ecological metagenomes</taxon>
    </lineage>
</organism>
<name>A0A3B0UVU0_9ZZZZ</name>
<evidence type="ECO:0000313" key="2">
    <source>
        <dbReference type="EMBL" id="VAW30532.1"/>
    </source>
</evidence>
<proteinExistence type="predicted"/>
<protein>
    <recommendedName>
        <fullName evidence="3">ATPase</fullName>
    </recommendedName>
</protein>
<accession>A0A3B0UVU0</accession>
<reference evidence="2" key="1">
    <citation type="submission" date="2018-06" db="EMBL/GenBank/DDBJ databases">
        <authorList>
            <person name="Zhirakovskaya E."/>
        </authorList>
    </citation>
    <scope>NUCLEOTIDE SEQUENCE</scope>
</reference>
<feature type="coiled-coil region" evidence="1">
    <location>
        <begin position="51"/>
        <end position="121"/>
    </location>
</feature>
<evidence type="ECO:0008006" key="3">
    <source>
        <dbReference type="Google" id="ProtNLM"/>
    </source>
</evidence>
<gene>
    <name evidence="2" type="ORF">MNBD_CHLOROFLEXI01-2083</name>
</gene>
<dbReference type="AlphaFoldDB" id="A0A3B0UVU0"/>
<dbReference type="EMBL" id="UOEU01000061">
    <property type="protein sequence ID" value="VAW30532.1"/>
    <property type="molecule type" value="Genomic_DNA"/>
</dbReference>
<evidence type="ECO:0000256" key="1">
    <source>
        <dbReference type="SAM" id="Coils"/>
    </source>
</evidence>
<keyword evidence="1" id="KW-0175">Coiled coil</keyword>
<sequence>MDIQHLVDRLEQALNDSPRIPLSANLVVNEDRIFSIIDQLRVAVPEEVKRANRIEAEKDRILAQAKEEAERIRDLAKQEAGELVKRDAITLSSQQRADNILERARRDADALRHDADAYVLEVLVKLEEDLLRSLSVVRNGLNKVERQQGVAVTQG</sequence>